<organism evidence="9 10">
    <name type="scientific">Rhodanobacter aciditrophus</name>
    <dbReference type="NCBI Taxonomy" id="1623218"/>
    <lineage>
        <taxon>Bacteria</taxon>
        <taxon>Pseudomonadati</taxon>
        <taxon>Pseudomonadota</taxon>
        <taxon>Gammaproteobacteria</taxon>
        <taxon>Lysobacterales</taxon>
        <taxon>Rhodanobacteraceae</taxon>
        <taxon>Rhodanobacter</taxon>
    </lineage>
</organism>
<evidence type="ECO:0000256" key="4">
    <source>
        <dbReference type="ARBA" id="ARBA00022475"/>
    </source>
</evidence>
<keyword evidence="4" id="KW-1003">Cell membrane</keyword>
<dbReference type="PROSITE" id="PS51257">
    <property type="entry name" value="PROKAR_LIPOPROTEIN"/>
    <property type="match status" value="1"/>
</dbReference>
<feature type="transmembrane region" description="Helical" evidence="8">
    <location>
        <begin position="559"/>
        <end position="588"/>
    </location>
</feature>
<evidence type="ECO:0000256" key="1">
    <source>
        <dbReference type="ARBA" id="ARBA00004651"/>
    </source>
</evidence>
<feature type="transmembrane region" description="Helical" evidence="8">
    <location>
        <begin position="624"/>
        <end position="650"/>
    </location>
</feature>
<evidence type="ECO:0000256" key="8">
    <source>
        <dbReference type="SAM" id="Phobius"/>
    </source>
</evidence>
<dbReference type="PANTHER" id="PTHR30472">
    <property type="entry name" value="FERRIC ENTEROBACTIN TRANSPORT SYSTEM PERMEASE PROTEIN"/>
    <property type="match status" value="1"/>
</dbReference>
<dbReference type="Proteomes" id="UP001597059">
    <property type="component" value="Unassembled WGS sequence"/>
</dbReference>
<evidence type="ECO:0000256" key="3">
    <source>
        <dbReference type="ARBA" id="ARBA00022448"/>
    </source>
</evidence>
<feature type="transmembrane region" description="Helical" evidence="8">
    <location>
        <begin position="245"/>
        <end position="262"/>
    </location>
</feature>
<evidence type="ECO:0000256" key="7">
    <source>
        <dbReference type="ARBA" id="ARBA00023136"/>
    </source>
</evidence>
<dbReference type="InterPro" id="IPR000522">
    <property type="entry name" value="ABC_transptr_permease_BtuC"/>
</dbReference>
<feature type="transmembrane region" description="Helical" evidence="8">
    <location>
        <begin position="113"/>
        <end position="133"/>
    </location>
</feature>
<feature type="transmembrane region" description="Helical" evidence="8">
    <location>
        <begin position="519"/>
        <end position="539"/>
    </location>
</feature>
<keyword evidence="5 8" id="KW-0812">Transmembrane</keyword>
<keyword evidence="6 8" id="KW-1133">Transmembrane helix</keyword>
<dbReference type="NCBIfam" id="NF007866">
    <property type="entry name" value="PRK10577.1-2"/>
    <property type="match status" value="1"/>
</dbReference>
<comment type="similarity">
    <text evidence="2">Belongs to the binding-protein-dependent transport system permease family. FecCD subfamily.</text>
</comment>
<comment type="caution">
    <text evidence="9">The sequence shown here is derived from an EMBL/GenBank/DDBJ whole genome shotgun (WGS) entry which is preliminary data.</text>
</comment>
<sequence>MERQITKVSIPLMVCALIACILLGTNLPFNQQWHLITQSTSPESFADFSYLFGHLPRLTMALIVGATFGLVGSLMQQLTQNPLTSPLTLGTSSGAWLALIILNVWFTQWVGDYAVYAAMAGSFAAFFLILAIVGIENMTGLPVVVAGMVVNILLGAIATGIMLLNEQFAQNIFMWGAGDLAQNGWEDILWLLPKLLLIIPLLIFAPRILMLMRLGQDNATARGLAVLPTFLALIGASIWLTSSTITIVGVIGFIGLIAPNCARAMGARTPRQELLASMVLGAIFLLLTDRAAFFLSQMTSTVIASGVTTALVGAPALIWFCRRKLRAQDSLALILPKGKSNLSPFTLPILGAAFLLGLILTTTIQLDSGIWTWQLPSEYQWMVRWPRMLSAIAAGMGLAIAGVLLQRLIYNPLASPDILGVSAGATFAIVVTTLAFGSSALSTHWTTAIVGSLSVLGLLLLLGKRHQFAPSSLILTGIAVTALLDAAIQFFLSRGTSDSYRILLWLAGSTYRVSPSQSVLLAVSMGVMSFGALLCSRWLTQLSIGRGFAAARGVPVQWASLTLLSLVALLCATITATLGPISFIGLIAPHMAIMLGATKARAQIGCAGLLGATLLLWADWFGQVILYPAQIAAGTIVSIVGGLYFILLLLHNRTTRRH</sequence>
<dbReference type="RefSeq" id="WP_377369567.1">
    <property type="nucleotide sequence ID" value="NZ_JBHTMN010000018.1"/>
</dbReference>
<evidence type="ECO:0000256" key="2">
    <source>
        <dbReference type="ARBA" id="ARBA00007935"/>
    </source>
</evidence>
<feature type="transmembrane region" description="Helical" evidence="8">
    <location>
        <begin position="301"/>
        <end position="321"/>
    </location>
</feature>
<reference evidence="10" key="1">
    <citation type="journal article" date="2019" name="Int. J. Syst. Evol. Microbiol.">
        <title>The Global Catalogue of Microorganisms (GCM) 10K type strain sequencing project: providing services to taxonomists for standard genome sequencing and annotation.</title>
        <authorList>
            <consortium name="The Broad Institute Genomics Platform"/>
            <consortium name="The Broad Institute Genome Sequencing Center for Infectious Disease"/>
            <person name="Wu L."/>
            <person name="Ma J."/>
        </authorList>
    </citation>
    <scope>NUCLEOTIDE SEQUENCE [LARGE SCALE GENOMIC DNA]</scope>
    <source>
        <strain evidence="10">JCM 30774</strain>
    </source>
</reference>
<feature type="transmembrane region" description="Helical" evidence="8">
    <location>
        <begin position="385"/>
        <end position="405"/>
    </location>
</feature>
<dbReference type="PANTHER" id="PTHR30472:SF37">
    <property type="entry name" value="FE(3+) DICITRATE TRANSPORT SYSTEM PERMEASE PROTEIN FECD-RELATED"/>
    <property type="match status" value="1"/>
</dbReference>
<feature type="transmembrane region" description="Helical" evidence="8">
    <location>
        <begin position="274"/>
        <end position="295"/>
    </location>
</feature>
<comment type="subcellular location">
    <subcellularLocation>
        <location evidence="1">Cell membrane</location>
        <topology evidence="1">Multi-pass membrane protein</topology>
    </subcellularLocation>
</comment>
<keyword evidence="7 8" id="KW-0472">Membrane</keyword>
<evidence type="ECO:0000313" key="10">
    <source>
        <dbReference type="Proteomes" id="UP001597059"/>
    </source>
</evidence>
<accession>A0ABW4B5S2</accession>
<gene>
    <name evidence="9" type="primary">fhuB</name>
    <name evidence="9" type="ORF">ACFQ45_16165</name>
</gene>
<feature type="transmembrane region" description="Helical" evidence="8">
    <location>
        <begin position="87"/>
        <end position="107"/>
    </location>
</feature>
<dbReference type="Pfam" id="PF01032">
    <property type="entry name" value="FecCD"/>
    <property type="match status" value="2"/>
</dbReference>
<keyword evidence="10" id="KW-1185">Reference proteome</keyword>
<evidence type="ECO:0000256" key="6">
    <source>
        <dbReference type="ARBA" id="ARBA00022989"/>
    </source>
</evidence>
<feature type="transmembrane region" description="Helical" evidence="8">
    <location>
        <begin position="473"/>
        <end position="492"/>
    </location>
</feature>
<feature type="transmembrane region" description="Helical" evidence="8">
    <location>
        <begin position="443"/>
        <end position="461"/>
    </location>
</feature>
<protein>
    <submittedName>
        <fullName evidence="9">Fe(3+)-hydroxamate ABC transporter permease FhuB</fullName>
    </submittedName>
</protein>
<feature type="transmembrane region" description="Helical" evidence="8">
    <location>
        <begin position="140"/>
        <end position="164"/>
    </location>
</feature>
<feature type="transmembrane region" description="Helical" evidence="8">
    <location>
        <begin position="342"/>
        <end position="365"/>
    </location>
</feature>
<dbReference type="EMBL" id="JBHTMN010000018">
    <property type="protein sequence ID" value="MFD1384904.1"/>
    <property type="molecule type" value="Genomic_DNA"/>
</dbReference>
<feature type="transmembrane region" description="Helical" evidence="8">
    <location>
        <begin position="417"/>
        <end position="437"/>
    </location>
</feature>
<feature type="transmembrane region" description="Helical" evidence="8">
    <location>
        <begin position="188"/>
        <end position="209"/>
    </location>
</feature>
<evidence type="ECO:0000313" key="9">
    <source>
        <dbReference type="EMBL" id="MFD1384904.1"/>
    </source>
</evidence>
<dbReference type="SUPFAM" id="SSF81345">
    <property type="entry name" value="ABC transporter involved in vitamin B12 uptake, BtuC"/>
    <property type="match status" value="2"/>
</dbReference>
<dbReference type="InterPro" id="IPR037294">
    <property type="entry name" value="ABC_BtuC-like"/>
</dbReference>
<proteinExistence type="inferred from homology"/>
<feature type="transmembrane region" description="Helical" evidence="8">
    <location>
        <begin position="600"/>
        <end position="618"/>
    </location>
</feature>
<keyword evidence="3" id="KW-0813">Transport</keyword>
<feature type="transmembrane region" description="Helical" evidence="8">
    <location>
        <begin position="12"/>
        <end position="29"/>
    </location>
</feature>
<feature type="transmembrane region" description="Helical" evidence="8">
    <location>
        <begin position="49"/>
        <end position="75"/>
    </location>
</feature>
<dbReference type="CDD" id="cd06550">
    <property type="entry name" value="TM_ABC_iron-siderophores_like"/>
    <property type="match status" value="2"/>
</dbReference>
<dbReference type="Gene3D" id="1.10.3470.10">
    <property type="entry name" value="ABC transporter involved in vitamin B12 uptake, BtuC"/>
    <property type="match status" value="2"/>
</dbReference>
<evidence type="ECO:0000256" key="5">
    <source>
        <dbReference type="ARBA" id="ARBA00022692"/>
    </source>
</evidence>
<feature type="transmembrane region" description="Helical" evidence="8">
    <location>
        <begin position="221"/>
        <end position="239"/>
    </location>
</feature>
<name>A0ABW4B5S2_9GAMM</name>